<dbReference type="PANTHER" id="PTHR30106:SF2">
    <property type="entry name" value="UPF0324 INNER MEMBRANE PROTEIN YEIH"/>
    <property type="match status" value="1"/>
</dbReference>
<feature type="transmembrane region" description="Helical" evidence="7">
    <location>
        <begin position="61"/>
        <end position="81"/>
    </location>
</feature>
<dbReference type="PANTHER" id="PTHR30106">
    <property type="entry name" value="INNER MEMBRANE PROTEIN YEIH-RELATED"/>
    <property type="match status" value="1"/>
</dbReference>
<dbReference type="RefSeq" id="WP_260996471.1">
    <property type="nucleotide sequence ID" value="NZ_CP054475.1"/>
</dbReference>
<reference evidence="9" key="1">
    <citation type="submission" date="2020-06" db="EMBL/GenBank/DDBJ databases">
        <title>Thalassolituus marinus alknpb1M-1, a hydrocarbon-degrading bacterium isolated from the deep-sea overlying water using an in-situ strategy from the South China Sea basin.</title>
        <authorList>
            <person name="Dong C."/>
            <person name="Chen Y."/>
            <person name="Shao Z."/>
        </authorList>
    </citation>
    <scope>NUCLEOTIDE SEQUENCE [LARGE SCALE GENOMIC DNA]</scope>
    <source>
        <strain evidence="9">alknpb1M-1</strain>
    </source>
</reference>
<gene>
    <name evidence="8" type="ORF">HUF19_09695</name>
</gene>
<keyword evidence="5 7" id="KW-1133">Transmembrane helix</keyword>
<dbReference type="InterPro" id="IPR018383">
    <property type="entry name" value="UPF0324_pro"/>
</dbReference>
<keyword evidence="3" id="KW-1003">Cell membrane</keyword>
<accession>A0ABY6AAF7</accession>
<name>A0ABY6AAF7_9GAMM</name>
<feature type="transmembrane region" description="Helical" evidence="7">
    <location>
        <begin position="352"/>
        <end position="370"/>
    </location>
</feature>
<keyword evidence="6 7" id="KW-0472">Membrane</keyword>
<feature type="transmembrane region" description="Helical" evidence="7">
    <location>
        <begin position="280"/>
        <end position="298"/>
    </location>
</feature>
<keyword evidence="4 7" id="KW-0812">Transmembrane</keyword>
<proteinExistence type="inferred from homology"/>
<evidence type="ECO:0000256" key="1">
    <source>
        <dbReference type="ARBA" id="ARBA00004651"/>
    </source>
</evidence>
<keyword evidence="9" id="KW-1185">Reference proteome</keyword>
<dbReference type="Pfam" id="PF03601">
    <property type="entry name" value="Cons_hypoth698"/>
    <property type="match status" value="2"/>
</dbReference>
<feature type="transmembrane region" description="Helical" evidence="7">
    <location>
        <begin position="325"/>
        <end position="345"/>
    </location>
</feature>
<organism evidence="8 9">
    <name type="scientific">Thalassolituus hydrocarboniclasticus</name>
    <dbReference type="NCBI Taxonomy" id="2742796"/>
    <lineage>
        <taxon>Bacteria</taxon>
        <taxon>Pseudomonadati</taxon>
        <taxon>Pseudomonadota</taxon>
        <taxon>Gammaproteobacteria</taxon>
        <taxon>Oceanospirillales</taxon>
        <taxon>Oceanospirillaceae</taxon>
        <taxon>Thalassolituus</taxon>
    </lineage>
</organism>
<feature type="transmembrane region" description="Helical" evidence="7">
    <location>
        <begin position="127"/>
        <end position="146"/>
    </location>
</feature>
<comment type="similarity">
    <text evidence="2">Belongs to the UPF0324 family.</text>
</comment>
<feature type="transmembrane region" description="Helical" evidence="7">
    <location>
        <begin position="30"/>
        <end position="49"/>
    </location>
</feature>
<evidence type="ECO:0000256" key="3">
    <source>
        <dbReference type="ARBA" id="ARBA00022475"/>
    </source>
</evidence>
<evidence type="ECO:0000313" key="9">
    <source>
        <dbReference type="Proteomes" id="UP001065322"/>
    </source>
</evidence>
<evidence type="ECO:0000256" key="2">
    <source>
        <dbReference type="ARBA" id="ARBA00007977"/>
    </source>
</evidence>
<evidence type="ECO:0000256" key="4">
    <source>
        <dbReference type="ARBA" id="ARBA00022692"/>
    </source>
</evidence>
<evidence type="ECO:0000256" key="5">
    <source>
        <dbReference type="ARBA" id="ARBA00022989"/>
    </source>
</evidence>
<protein>
    <submittedName>
        <fullName evidence="8">Sulfate exporter family transporter</fullName>
    </submittedName>
</protein>
<comment type="subcellular location">
    <subcellularLocation>
        <location evidence="1">Cell membrane</location>
        <topology evidence="1">Multi-pass membrane protein</topology>
    </subcellularLocation>
</comment>
<feature type="transmembrane region" description="Helical" evidence="7">
    <location>
        <begin position="214"/>
        <end position="235"/>
    </location>
</feature>
<evidence type="ECO:0000256" key="7">
    <source>
        <dbReference type="SAM" id="Phobius"/>
    </source>
</evidence>
<feature type="transmembrane region" description="Helical" evidence="7">
    <location>
        <begin position="158"/>
        <end position="180"/>
    </location>
</feature>
<evidence type="ECO:0000313" key="8">
    <source>
        <dbReference type="EMBL" id="UXD87687.1"/>
    </source>
</evidence>
<feature type="transmembrane region" description="Helical" evidence="7">
    <location>
        <begin position="382"/>
        <end position="403"/>
    </location>
</feature>
<sequence length="404" mass="42879">MRTDDMPLAAAARRFPRIDGVTANMGHWQGALPTLVLILVLALVCQWLAGLPQLKHWGIGSLPLSILLGILIASTLAPRFLGNATQEYGKGGLRVRRFSQQVLLKAGIVLFGFQLTLDQLWGVGWQALLVDVVTIAAVLSLGIWLGQRWLKLPLRLSILIAIGSAVCGAAAIMATAPLLAERSAAGRGGNTAPDADAATDNQADDPADNAEQQLAIAVALVALFGTLSVLLYPYLCQWFGLDSNSAGLYIGSTVHEVAQAVAATDVLDPATQQNALIVKLLRVALLAPTLLLLGQWLLRRPVADTDKNLQPQTAAAPKRLPVPGFVLGFVAVIVLNSVLPLPLWLTELAAKASVWCLMLAMVALGLNTRWQGMVAAGMKPVLLGLILWLVLLFGGGWLNALLVV</sequence>
<evidence type="ECO:0000256" key="6">
    <source>
        <dbReference type="ARBA" id="ARBA00023136"/>
    </source>
</evidence>
<dbReference type="EMBL" id="CP054475">
    <property type="protein sequence ID" value="UXD87687.1"/>
    <property type="molecule type" value="Genomic_DNA"/>
</dbReference>
<dbReference type="Proteomes" id="UP001065322">
    <property type="component" value="Chromosome"/>
</dbReference>